<accession>A0AAD4ZFH6</accession>
<name>A0AAD4ZFH6_PRUDU</name>
<comment type="caution">
    <text evidence="2">The sequence shown here is derived from an EMBL/GenBank/DDBJ whole genome shotgun (WGS) entry which is preliminary data.</text>
</comment>
<dbReference type="AlphaFoldDB" id="A0AAD4ZFH6"/>
<dbReference type="Proteomes" id="UP001054821">
    <property type="component" value="Chromosome 2"/>
</dbReference>
<organism evidence="2 3">
    <name type="scientific">Prunus dulcis</name>
    <name type="common">Almond</name>
    <name type="synonym">Amygdalus dulcis</name>
    <dbReference type="NCBI Taxonomy" id="3755"/>
    <lineage>
        <taxon>Eukaryota</taxon>
        <taxon>Viridiplantae</taxon>
        <taxon>Streptophyta</taxon>
        <taxon>Embryophyta</taxon>
        <taxon>Tracheophyta</taxon>
        <taxon>Spermatophyta</taxon>
        <taxon>Magnoliopsida</taxon>
        <taxon>eudicotyledons</taxon>
        <taxon>Gunneridae</taxon>
        <taxon>Pentapetalae</taxon>
        <taxon>rosids</taxon>
        <taxon>fabids</taxon>
        <taxon>Rosales</taxon>
        <taxon>Rosaceae</taxon>
        <taxon>Amygdaloideae</taxon>
        <taxon>Amygdaleae</taxon>
        <taxon>Prunus</taxon>
    </lineage>
</organism>
<gene>
    <name evidence="2" type="ORF">L3X38_011204</name>
</gene>
<evidence type="ECO:0000313" key="3">
    <source>
        <dbReference type="Proteomes" id="UP001054821"/>
    </source>
</evidence>
<feature type="region of interest" description="Disordered" evidence="1">
    <location>
        <begin position="75"/>
        <end position="114"/>
    </location>
</feature>
<dbReference type="EMBL" id="JAJFAZ020000002">
    <property type="protein sequence ID" value="KAI5343328.1"/>
    <property type="molecule type" value="Genomic_DNA"/>
</dbReference>
<reference evidence="2 3" key="1">
    <citation type="journal article" date="2022" name="G3 (Bethesda)">
        <title>Whole-genome sequence and methylome profiling of the almond [Prunus dulcis (Mill.) D.A. Webb] cultivar 'Nonpareil'.</title>
        <authorList>
            <person name="D'Amico-Willman K.M."/>
            <person name="Ouma W.Z."/>
            <person name="Meulia T."/>
            <person name="Sideli G.M."/>
            <person name="Gradziel T.M."/>
            <person name="Fresnedo-Ramirez J."/>
        </authorList>
    </citation>
    <scope>NUCLEOTIDE SEQUENCE [LARGE SCALE GENOMIC DNA]</scope>
    <source>
        <strain evidence="2">Clone GOH B32 T37-40</strain>
    </source>
</reference>
<evidence type="ECO:0000256" key="1">
    <source>
        <dbReference type="SAM" id="MobiDB-lite"/>
    </source>
</evidence>
<feature type="compositionally biased region" description="Basic and acidic residues" evidence="1">
    <location>
        <begin position="91"/>
        <end position="105"/>
    </location>
</feature>
<proteinExistence type="predicted"/>
<protein>
    <submittedName>
        <fullName evidence="2">Uncharacterized protein</fullName>
    </submittedName>
</protein>
<sequence>MHFELITGFCEDMHSRADYVSPMFCEDMLSRADYMSPEFCEDMSSRVEHTLRLDDASVHQNRSVGDDFIEEMFSNRDGGSQYEGSKYEGSQFKDVEDLEDDKRPAQDVASGPNLPNRKVNALDDMSNKFGLMAEVVAGMSSQLARLVNVLSTDKDLADMQELLVVN</sequence>
<keyword evidence="3" id="KW-1185">Reference proteome</keyword>
<evidence type="ECO:0000313" key="2">
    <source>
        <dbReference type="EMBL" id="KAI5343328.1"/>
    </source>
</evidence>